<accession>A0ABV9HSX1</accession>
<feature type="transmembrane region" description="Helical" evidence="1">
    <location>
        <begin position="35"/>
        <end position="57"/>
    </location>
</feature>
<keyword evidence="3" id="KW-0378">Hydrolase</keyword>
<evidence type="ECO:0000256" key="1">
    <source>
        <dbReference type="SAM" id="Phobius"/>
    </source>
</evidence>
<gene>
    <name evidence="3" type="ORF">ACFO3O_04935</name>
</gene>
<name>A0ABV9HSX1_9FLAO</name>
<dbReference type="EC" id="3.4.-.-" evidence="3"/>
<reference evidence="4" key="1">
    <citation type="journal article" date="2019" name="Int. J. Syst. Evol. Microbiol.">
        <title>The Global Catalogue of Microorganisms (GCM) 10K type strain sequencing project: providing services to taxonomists for standard genome sequencing and annotation.</title>
        <authorList>
            <consortium name="The Broad Institute Genomics Platform"/>
            <consortium name="The Broad Institute Genome Sequencing Center for Infectious Disease"/>
            <person name="Wu L."/>
            <person name="Ma J."/>
        </authorList>
    </citation>
    <scope>NUCLEOTIDE SEQUENCE [LARGE SCALE GENOMIC DNA]</scope>
    <source>
        <strain evidence="4">YJ-61-S</strain>
    </source>
</reference>
<dbReference type="RefSeq" id="WP_379977434.1">
    <property type="nucleotide sequence ID" value="NZ_JBHSFV010000002.1"/>
</dbReference>
<dbReference type="Pfam" id="PF02517">
    <property type="entry name" value="Rce1-like"/>
    <property type="match status" value="1"/>
</dbReference>
<evidence type="ECO:0000259" key="2">
    <source>
        <dbReference type="Pfam" id="PF02517"/>
    </source>
</evidence>
<proteinExistence type="predicted"/>
<keyword evidence="1" id="KW-1133">Transmembrane helix</keyword>
<evidence type="ECO:0000313" key="4">
    <source>
        <dbReference type="Proteomes" id="UP001596043"/>
    </source>
</evidence>
<feature type="transmembrane region" description="Helical" evidence="1">
    <location>
        <begin position="197"/>
        <end position="216"/>
    </location>
</feature>
<feature type="transmembrane region" description="Helical" evidence="1">
    <location>
        <begin position="150"/>
        <end position="167"/>
    </location>
</feature>
<feature type="transmembrane region" description="Helical" evidence="1">
    <location>
        <begin position="109"/>
        <end position="129"/>
    </location>
</feature>
<dbReference type="EMBL" id="JBHSFV010000002">
    <property type="protein sequence ID" value="MFC4633239.1"/>
    <property type="molecule type" value="Genomic_DNA"/>
</dbReference>
<dbReference type="InterPro" id="IPR003675">
    <property type="entry name" value="Rce1/LyrA-like_dom"/>
</dbReference>
<sequence length="220" mass="24825">MKTSLLKTKIVPLISAIIIGIIFTVPLGLGNFTNIVATLLLILASFISYGSDGFKSLGISNFKDQKREFFVYAPILAIILFMFYAYALVPGTTKLTGQPIDYSEFSSLIGNLPACAVLLVYIWISAAFGEEIIWRGYFMRHFVRFFGDRIPVLVVNIILFGIVFGYLHSYQGITGQIVTGIIGMILAFIFYKRKYNLWFNIAIHGFFDTIAVIYMYNGWI</sequence>
<keyword evidence="4" id="KW-1185">Reference proteome</keyword>
<dbReference type="GO" id="GO:0016787">
    <property type="term" value="F:hydrolase activity"/>
    <property type="evidence" value="ECO:0007669"/>
    <property type="project" value="UniProtKB-KW"/>
</dbReference>
<protein>
    <submittedName>
        <fullName evidence="3">CPBP family intramembrane glutamic endopeptidase</fullName>
        <ecNumber evidence="3">3.4.-.-</ecNumber>
    </submittedName>
</protein>
<dbReference type="Proteomes" id="UP001596043">
    <property type="component" value="Unassembled WGS sequence"/>
</dbReference>
<keyword evidence="1" id="KW-0472">Membrane</keyword>
<feature type="transmembrane region" description="Helical" evidence="1">
    <location>
        <begin position="69"/>
        <end position="89"/>
    </location>
</feature>
<evidence type="ECO:0000313" key="3">
    <source>
        <dbReference type="EMBL" id="MFC4633239.1"/>
    </source>
</evidence>
<feature type="transmembrane region" description="Helical" evidence="1">
    <location>
        <begin position="12"/>
        <end position="29"/>
    </location>
</feature>
<organism evidence="3 4">
    <name type="scientific">Dokdonia ponticola</name>
    <dbReference type="NCBI Taxonomy" id="2041041"/>
    <lineage>
        <taxon>Bacteria</taxon>
        <taxon>Pseudomonadati</taxon>
        <taxon>Bacteroidota</taxon>
        <taxon>Flavobacteriia</taxon>
        <taxon>Flavobacteriales</taxon>
        <taxon>Flavobacteriaceae</taxon>
        <taxon>Dokdonia</taxon>
    </lineage>
</organism>
<keyword evidence="1" id="KW-0812">Transmembrane</keyword>
<feature type="transmembrane region" description="Helical" evidence="1">
    <location>
        <begin position="173"/>
        <end position="190"/>
    </location>
</feature>
<feature type="domain" description="CAAX prenyl protease 2/Lysostaphin resistance protein A-like" evidence="2">
    <location>
        <begin position="116"/>
        <end position="209"/>
    </location>
</feature>
<comment type="caution">
    <text evidence="3">The sequence shown here is derived from an EMBL/GenBank/DDBJ whole genome shotgun (WGS) entry which is preliminary data.</text>
</comment>